<dbReference type="Proteomes" id="UP000694941">
    <property type="component" value="Unplaced"/>
</dbReference>
<dbReference type="Pfam" id="PF00400">
    <property type="entry name" value="WD40"/>
    <property type="match status" value="1"/>
</dbReference>
<protein>
    <submittedName>
        <fullName evidence="2">Protein NEDD1-like</fullName>
    </submittedName>
</protein>
<dbReference type="SUPFAM" id="SSF50978">
    <property type="entry name" value="WD40 repeat-like"/>
    <property type="match status" value="1"/>
</dbReference>
<proteinExistence type="predicted"/>
<organism evidence="1 2">
    <name type="scientific">Limulus polyphemus</name>
    <name type="common">Atlantic horseshoe crab</name>
    <dbReference type="NCBI Taxonomy" id="6850"/>
    <lineage>
        <taxon>Eukaryota</taxon>
        <taxon>Metazoa</taxon>
        <taxon>Ecdysozoa</taxon>
        <taxon>Arthropoda</taxon>
        <taxon>Chelicerata</taxon>
        <taxon>Merostomata</taxon>
        <taxon>Xiphosura</taxon>
        <taxon>Limulidae</taxon>
        <taxon>Limulus</taxon>
    </lineage>
</organism>
<dbReference type="PANTHER" id="PTHR44414:SF1">
    <property type="entry name" value="PROTEIN NEDD1"/>
    <property type="match status" value="1"/>
</dbReference>
<keyword evidence="1" id="KW-1185">Reference proteome</keyword>
<reference evidence="2" key="1">
    <citation type="submission" date="2025-08" db="UniProtKB">
        <authorList>
            <consortium name="RefSeq"/>
        </authorList>
    </citation>
    <scope>IDENTIFICATION</scope>
    <source>
        <tissue evidence="2">Muscle</tissue>
    </source>
</reference>
<name>A0ABM1BRX5_LIMPO</name>
<accession>A0ABM1BRX5</accession>
<dbReference type="GeneID" id="106471428"/>
<dbReference type="Gene3D" id="2.130.10.10">
    <property type="entry name" value="YVTN repeat-like/Quinoprotein amine dehydrogenase"/>
    <property type="match status" value="2"/>
</dbReference>
<sequence>MGHRDEVTCLHFNWNDSYVASGSLTGDIILHNVTTGQSIELRRSSKTQSIRGLEYGFVKKSLLGSISDDGSVSLWDVNAHQLTHNFTGAHSAPGTGLVFSPINNVLLFSVGLDKKIISYDTQLKSFLKSFTCDEPLTAVDFMDDGVTLAVGTNQGKIHMYDLRLASIPVKTWTAHNSSVVSLTFQSCSSEIQPKVRIQT</sequence>
<dbReference type="InterPro" id="IPR036322">
    <property type="entry name" value="WD40_repeat_dom_sf"/>
</dbReference>
<dbReference type="InterPro" id="IPR015943">
    <property type="entry name" value="WD40/YVTN_repeat-like_dom_sf"/>
</dbReference>
<evidence type="ECO:0000313" key="1">
    <source>
        <dbReference type="Proteomes" id="UP000694941"/>
    </source>
</evidence>
<dbReference type="PANTHER" id="PTHR44414">
    <property type="entry name" value="PROTEIN NEDD1"/>
    <property type="match status" value="1"/>
</dbReference>
<dbReference type="InterPro" id="IPR001680">
    <property type="entry name" value="WD40_rpt"/>
</dbReference>
<gene>
    <name evidence="2" type="primary">LOC106471428</name>
</gene>
<dbReference type="SMART" id="SM00320">
    <property type="entry name" value="WD40"/>
    <property type="match status" value="4"/>
</dbReference>
<dbReference type="InterPro" id="IPR052818">
    <property type="entry name" value="NEDD1_Spindle_Assembly"/>
</dbReference>
<dbReference type="RefSeq" id="XP_013787483.2">
    <property type="nucleotide sequence ID" value="XM_013932029.2"/>
</dbReference>
<feature type="non-terminal residue" evidence="2">
    <location>
        <position position="199"/>
    </location>
</feature>
<evidence type="ECO:0000313" key="2">
    <source>
        <dbReference type="RefSeq" id="XP_013787483.2"/>
    </source>
</evidence>